<feature type="signal peptide" evidence="2">
    <location>
        <begin position="1"/>
        <end position="17"/>
    </location>
</feature>
<evidence type="ECO:0000256" key="2">
    <source>
        <dbReference type="SAM" id="SignalP"/>
    </source>
</evidence>
<evidence type="ECO:0000313" key="4">
    <source>
        <dbReference type="Proteomes" id="UP000717585"/>
    </source>
</evidence>
<proteinExistence type="predicted"/>
<reference evidence="3" key="1">
    <citation type="submission" date="2021-05" db="EMBL/GenBank/DDBJ databases">
        <title>A free-living protist that lacks canonical eukaryotic 1 DNA replication and segregation systems.</title>
        <authorList>
            <person name="Salas-Leiva D.E."/>
            <person name="Tromer E.C."/>
            <person name="Curtis B.A."/>
            <person name="Jerlstrom-Hultqvist J."/>
            <person name="Kolisko M."/>
            <person name="Yi Z."/>
            <person name="Salas-Leiva J.S."/>
            <person name="Gallot-Lavallee L."/>
            <person name="Kops G.J.P.L."/>
            <person name="Archibald J.M."/>
            <person name="Simpson A.G.B."/>
            <person name="Roger A.J."/>
        </authorList>
    </citation>
    <scope>NUCLEOTIDE SEQUENCE</scope>
    <source>
        <strain evidence="3">BICM</strain>
    </source>
</reference>
<evidence type="ECO:0000313" key="3">
    <source>
        <dbReference type="EMBL" id="KAG9396174.1"/>
    </source>
</evidence>
<feature type="transmembrane region" description="Helical" evidence="1">
    <location>
        <begin position="48"/>
        <end position="71"/>
    </location>
</feature>
<dbReference type="AlphaFoldDB" id="A0A8J6E1C4"/>
<sequence>MQQTLFALLALFLAAEAKITNVLGFPYRFGADTSTPAPEEDDTFARNARLVFVIAAAVIATPLILVALWTCGNRAVKKGKRLHAHLSRMPENIEYPMSSEAELNDTAI</sequence>
<keyword evidence="2" id="KW-0732">Signal</keyword>
<protein>
    <submittedName>
        <fullName evidence="3">Uncharacterized protein</fullName>
    </submittedName>
</protein>
<organism evidence="3 4">
    <name type="scientific">Carpediemonas membranifera</name>
    <dbReference type="NCBI Taxonomy" id="201153"/>
    <lineage>
        <taxon>Eukaryota</taxon>
        <taxon>Metamonada</taxon>
        <taxon>Carpediemonas-like organisms</taxon>
        <taxon>Carpediemonas</taxon>
    </lineage>
</organism>
<keyword evidence="4" id="KW-1185">Reference proteome</keyword>
<dbReference type="Proteomes" id="UP000717585">
    <property type="component" value="Unassembled WGS sequence"/>
</dbReference>
<name>A0A8J6E1C4_9EUKA</name>
<gene>
    <name evidence="3" type="ORF">J8273_2526</name>
</gene>
<keyword evidence="1" id="KW-0472">Membrane</keyword>
<feature type="chain" id="PRO_5035161210" evidence="2">
    <location>
        <begin position="18"/>
        <end position="108"/>
    </location>
</feature>
<evidence type="ECO:0000256" key="1">
    <source>
        <dbReference type="SAM" id="Phobius"/>
    </source>
</evidence>
<dbReference type="EMBL" id="JAHDYR010000007">
    <property type="protein sequence ID" value="KAG9396174.1"/>
    <property type="molecule type" value="Genomic_DNA"/>
</dbReference>
<accession>A0A8J6E1C4</accession>
<keyword evidence="1" id="KW-1133">Transmembrane helix</keyword>
<keyword evidence="1" id="KW-0812">Transmembrane</keyword>
<comment type="caution">
    <text evidence="3">The sequence shown here is derived from an EMBL/GenBank/DDBJ whole genome shotgun (WGS) entry which is preliminary data.</text>
</comment>